<name>A0A382Y330_9ZZZZ</name>
<organism evidence="1">
    <name type="scientific">marine metagenome</name>
    <dbReference type="NCBI Taxonomy" id="408172"/>
    <lineage>
        <taxon>unclassified sequences</taxon>
        <taxon>metagenomes</taxon>
        <taxon>ecological metagenomes</taxon>
    </lineage>
</organism>
<gene>
    <name evidence="1" type="ORF">METZ01_LOCUS430570</name>
</gene>
<feature type="non-terminal residue" evidence="1">
    <location>
        <position position="242"/>
    </location>
</feature>
<dbReference type="Gene3D" id="3.40.630.30">
    <property type="match status" value="1"/>
</dbReference>
<reference evidence="1" key="1">
    <citation type="submission" date="2018-05" db="EMBL/GenBank/DDBJ databases">
        <authorList>
            <person name="Lanie J.A."/>
            <person name="Ng W.-L."/>
            <person name="Kazmierczak K.M."/>
            <person name="Andrzejewski T.M."/>
            <person name="Davidsen T.M."/>
            <person name="Wayne K.J."/>
            <person name="Tettelin H."/>
            <person name="Glass J.I."/>
            <person name="Rusch D."/>
            <person name="Podicherti R."/>
            <person name="Tsui H.-C.T."/>
            <person name="Winkler M.E."/>
        </authorList>
    </citation>
    <scope>NUCLEOTIDE SEQUENCE</scope>
</reference>
<proteinExistence type="predicted"/>
<sequence>MTVKVREAKISDLASIIQLIQGFGIEVDLNQEDVIKKWYLYSVDNPANNEKQFPFGWVLELNTKIVGYFGSIHRKYHFESQNISVAVATTWAVQKDFRSQVPLLCQSFFDQSDIDLFLVTTAIKPTVKIFERFGGQPLPDDSYNNVFYWVFDSKSFVSSILQKIKCHPFISLVIQSVLFPLYPFINTFFSAFNGVSYENLDDITSWDPEKDKGSFDELWVEKMSTDHRFMAYRDQEHIDWYS</sequence>
<evidence type="ECO:0000313" key="1">
    <source>
        <dbReference type="EMBL" id="SVD77716.1"/>
    </source>
</evidence>
<protein>
    <submittedName>
        <fullName evidence="1">Uncharacterized protein</fullName>
    </submittedName>
</protein>
<accession>A0A382Y330</accession>
<dbReference type="EMBL" id="UINC01172576">
    <property type="protein sequence ID" value="SVD77716.1"/>
    <property type="molecule type" value="Genomic_DNA"/>
</dbReference>
<dbReference type="AlphaFoldDB" id="A0A382Y330"/>